<dbReference type="PANTHER" id="PTHR34473">
    <property type="entry name" value="UPF0699 TRANSMEMBRANE PROTEIN YDBS"/>
    <property type="match status" value="1"/>
</dbReference>
<feature type="compositionally biased region" description="Low complexity" evidence="1">
    <location>
        <begin position="587"/>
        <end position="597"/>
    </location>
</feature>
<feature type="transmembrane region" description="Helical" evidence="2">
    <location>
        <begin position="281"/>
        <end position="303"/>
    </location>
</feature>
<evidence type="ECO:0000256" key="2">
    <source>
        <dbReference type="SAM" id="Phobius"/>
    </source>
</evidence>
<dbReference type="STRING" id="469371.Tbis_0853"/>
<feature type="region of interest" description="Disordered" evidence="1">
    <location>
        <begin position="1"/>
        <end position="24"/>
    </location>
</feature>
<evidence type="ECO:0000259" key="3">
    <source>
        <dbReference type="Pfam" id="PF03703"/>
    </source>
</evidence>
<dbReference type="Pfam" id="PF03703">
    <property type="entry name" value="bPH_2"/>
    <property type="match status" value="2"/>
</dbReference>
<feature type="transmembrane region" description="Helical" evidence="2">
    <location>
        <begin position="63"/>
        <end position="82"/>
    </location>
</feature>
<feature type="region of interest" description="Disordered" evidence="1">
    <location>
        <begin position="567"/>
        <end position="609"/>
    </location>
</feature>
<feature type="transmembrane region" description="Helical" evidence="2">
    <location>
        <begin position="230"/>
        <end position="252"/>
    </location>
</feature>
<feature type="compositionally biased region" description="Gly residues" evidence="1">
    <location>
        <begin position="9"/>
        <end position="20"/>
    </location>
</feature>
<accession>D6Y6K5</accession>
<dbReference type="KEGG" id="tbi:Tbis_0853"/>
<gene>
    <name evidence="4" type="ordered locus">Tbis_0853</name>
</gene>
<dbReference type="PANTHER" id="PTHR34473:SF2">
    <property type="entry name" value="UPF0699 TRANSMEMBRANE PROTEIN YDBT"/>
    <property type="match status" value="1"/>
</dbReference>
<feature type="compositionally biased region" description="Gly residues" evidence="1">
    <location>
        <begin position="598"/>
        <end position="609"/>
    </location>
</feature>
<dbReference type="InterPro" id="IPR005182">
    <property type="entry name" value="YdbS-like_PH"/>
</dbReference>
<feature type="domain" description="YdbS-like PH" evidence="3">
    <location>
        <begin position="81"/>
        <end position="158"/>
    </location>
</feature>
<evidence type="ECO:0000313" key="5">
    <source>
        <dbReference type="Proteomes" id="UP000006640"/>
    </source>
</evidence>
<feature type="transmembrane region" description="Helical" evidence="2">
    <location>
        <begin position="427"/>
        <end position="446"/>
    </location>
</feature>
<dbReference type="HOGENOM" id="CLU_024617_1_0_11"/>
<keyword evidence="2" id="KW-0812">Transmembrane</keyword>
<evidence type="ECO:0000313" key="4">
    <source>
        <dbReference type="EMBL" id="ADG87577.1"/>
    </source>
</evidence>
<protein>
    <submittedName>
        <fullName evidence="4">Membrane-flanked domain protein</fullName>
    </submittedName>
</protein>
<organism evidence="4 5">
    <name type="scientific">Thermobispora bispora (strain ATCC 19993 / DSM 43833 / CBS 139.67 / JCM 10125 / KCTC 9307 / NBRC 14880 / R51)</name>
    <dbReference type="NCBI Taxonomy" id="469371"/>
    <lineage>
        <taxon>Bacteria</taxon>
        <taxon>Bacillati</taxon>
        <taxon>Actinomycetota</taxon>
        <taxon>Actinomycetes</taxon>
        <taxon>Streptosporangiales</taxon>
        <taxon>Streptosporangiaceae</taxon>
        <taxon>Thermobispora</taxon>
    </lineage>
</organism>
<name>D6Y6K5_THEBD</name>
<proteinExistence type="predicted"/>
<feature type="region of interest" description="Disordered" evidence="1">
    <location>
        <begin position="166"/>
        <end position="215"/>
    </location>
</feature>
<feature type="transmembrane region" description="Helical" evidence="2">
    <location>
        <begin position="452"/>
        <end position="470"/>
    </location>
</feature>
<dbReference type="AlphaFoldDB" id="D6Y6K5"/>
<evidence type="ECO:0000256" key="1">
    <source>
        <dbReference type="SAM" id="MobiDB-lite"/>
    </source>
</evidence>
<sequence>MIGPVEEAPGGGREATGGPEGAAPWRRLSPRMLLIHPVQEVVRMAPALLGLLIAGSSSGNPGMVWSLCGVAAVVLYGVLRWFTTTYRLTPEHVRLRKGVVLRKVLTVPRDRIRTVDITSPPLHRMLGLARVEIGTGRSGISAGLTLDSLSAEEAARLRVELLHRRGTAGGETRPAAGAAPTVATGPAAESGQTVATAPAPQTGPPAGEAASSPGPGETLLAELRPGWVRFAPFTMSGLVAIGVFATFVWRLFSEWGVDVRRVGPVREGWHWFSGLGLTSQLVIGVPAFVVIVAIASTFGYLFAFWRFRLTRHDGTLHVTRGLLTNRATTIEERRLRGVRISEFLTLRAVGGATLTAVTTGLNQGSQRSGALLPPAPRAEAERVAALVIDGKAQAASRSGPPGPAAAGPSPVTAPLVRHGRAACRRRFTRAFGAHGLALAGLAVLWHTEVLPLWPLIAGVALLPVTALLAVDRYRSLGHTLVRGHLVTRSGSIRRQRVVLECDGIIGWTIRRSLFQRRAGLCTLTATTAAGDQSYAVPDVELGEALRLIGEASPGLLDPFLRYGTAVPGPRNGAAPQRPADGTGGEAGTAAPGNATAGPGDGRGAGDGPP</sequence>
<keyword evidence="5" id="KW-1185">Reference proteome</keyword>
<keyword evidence="2" id="KW-1133">Transmembrane helix</keyword>
<keyword evidence="2" id="KW-0472">Membrane</keyword>
<reference evidence="4 5" key="1">
    <citation type="submission" date="2010-01" db="EMBL/GenBank/DDBJ databases">
        <title>The complete genome of Thermobispora bispora DSM 43833.</title>
        <authorList>
            <consortium name="US DOE Joint Genome Institute (JGI-PGF)"/>
            <person name="Lucas S."/>
            <person name="Copeland A."/>
            <person name="Lapidus A."/>
            <person name="Glavina del Rio T."/>
            <person name="Dalin E."/>
            <person name="Tice H."/>
            <person name="Bruce D."/>
            <person name="Goodwin L."/>
            <person name="Pitluck S."/>
            <person name="Kyrpides N."/>
            <person name="Mavromatis K."/>
            <person name="Ivanova N."/>
            <person name="Mikhailova N."/>
            <person name="Chertkov O."/>
            <person name="Brettin T."/>
            <person name="Detter J.C."/>
            <person name="Han C."/>
            <person name="Larimer F."/>
            <person name="Land M."/>
            <person name="Hauser L."/>
            <person name="Markowitz V."/>
            <person name="Cheng J.-F."/>
            <person name="Hugenholtz P."/>
            <person name="Woyke T."/>
            <person name="Wu D."/>
            <person name="Jando M."/>
            <person name="Schneider S."/>
            <person name="Klenk H.-P."/>
            <person name="Eisen J.A."/>
        </authorList>
    </citation>
    <scope>NUCLEOTIDE SEQUENCE [LARGE SCALE GENOMIC DNA]</scope>
    <source>
        <strain evidence="5">ATCC 19993 / DSM 43833 / CBS 139.67 / JCM 10125 / KCTC 9307 / NBRC 14880 / R51</strain>
    </source>
</reference>
<dbReference type="RefSeq" id="WP_013131110.1">
    <property type="nucleotide sequence ID" value="NC_014165.1"/>
</dbReference>
<dbReference type="eggNOG" id="COG3428">
    <property type="taxonomic scope" value="Bacteria"/>
</dbReference>
<dbReference type="Proteomes" id="UP000006640">
    <property type="component" value="Chromosome"/>
</dbReference>
<dbReference type="OrthoDB" id="4121259at2"/>
<feature type="compositionally biased region" description="Low complexity" evidence="1">
    <location>
        <begin position="174"/>
        <end position="215"/>
    </location>
</feature>
<dbReference type="EMBL" id="CP001874">
    <property type="protein sequence ID" value="ADG87577.1"/>
    <property type="molecule type" value="Genomic_DNA"/>
</dbReference>
<feature type="domain" description="YdbS-like PH" evidence="3">
    <location>
        <begin position="475"/>
        <end position="547"/>
    </location>
</feature>